<evidence type="ECO:0000256" key="3">
    <source>
        <dbReference type="ARBA" id="ARBA00022801"/>
    </source>
</evidence>
<dbReference type="Gene3D" id="3.30.750.44">
    <property type="match status" value="1"/>
</dbReference>
<evidence type="ECO:0000256" key="2">
    <source>
        <dbReference type="ARBA" id="ARBA00022670"/>
    </source>
</evidence>
<keyword evidence="4 5" id="KW-0720">Serine protease</keyword>
<dbReference type="GO" id="GO:0007165">
    <property type="term" value="P:signal transduction"/>
    <property type="evidence" value="ECO:0007669"/>
    <property type="project" value="TreeGrafter"/>
</dbReference>
<dbReference type="FunFam" id="2.30.42.10:FF:000063">
    <property type="entry name" value="Peptidase, S41 family"/>
    <property type="match status" value="1"/>
</dbReference>
<dbReference type="GO" id="GO:0030288">
    <property type="term" value="C:outer membrane-bounded periplasmic space"/>
    <property type="evidence" value="ECO:0007669"/>
    <property type="project" value="TreeGrafter"/>
</dbReference>
<protein>
    <submittedName>
        <fullName evidence="8">S41 family peptidase</fullName>
    </submittedName>
</protein>
<feature type="signal peptide" evidence="6">
    <location>
        <begin position="1"/>
        <end position="20"/>
    </location>
</feature>
<dbReference type="GO" id="GO:0008236">
    <property type="term" value="F:serine-type peptidase activity"/>
    <property type="evidence" value="ECO:0007669"/>
    <property type="project" value="UniProtKB-KW"/>
</dbReference>
<keyword evidence="3 5" id="KW-0378">Hydrolase</keyword>
<dbReference type="InterPro" id="IPR001478">
    <property type="entry name" value="PDZ"/>
</dbReference>
<dbReference type="InterPro" id="IPR036034">
    <property type="entry name" value="PDZ_sf"/>
</dbReference>
<evidence type="ECO:0000256" key="4">
    <source>
        <dbReference type="ARBA" id="ARBA00022825"/>
    </source>
</evidence>
<dbReference type="SMART" id="SM00228">
    <property type="entry name" value="PDZ"/>
    <property type="match status" value="1"/>
</dbReference>
<dbReference type="SUPFAM" id="SSF52096">
    <property type="entry name" value="ClpP/crotonase"/>
    <property type="match status" value="1"/>
</dbReference>
<dbReference type="AlphaFoldDB" id="A0A9D2JVZ3"/>
<dbReference type="PROSITE" id="PS50106">
    <property type="entry name" value="PDZ"/>
    <property type="match status" value="1"/>
</dbReference>
<feature type="domain" description="PDZ" evidence="7">
    <location>
        <begin position="78"/>
        <end position="163"/>
    </location>
</feature>
<organism evidence="8 9">
    <name type="scientific">Candidatus Prevotella avicola</name>
    <dbReference type="NCBI Taxonomy" id="2838738"/>
    <lineage>
        <taxon>Bacteria</taxon>
        <taxon>Pseudomonadati</taxon>
        <taxon>Bacteroidota</taxon>
        <taxon>Bacteroidia</taxon>
        <taxon>Bacteroidales</taxon>
        <taxon>Prevotellaceae</taxon>
        <taxon>Prevotella</taxon>
    </lineage>
</organism>
<dbReference type="CDD" id="cd06782">
    <property type="entry name" value="cpPDZ_CPP-like"/>
    <property type="match status" value="1"/>
</dbReference>
<dbReference type="PANTHER" id="PTHR32060:SF30">
    <property type="entry name" value="CARBOXY-TERMINAL PROCESSING PROTEASE CTPA"/>
    <property type="match status" value="1"/>
</dbReference>
<dbReference type="GO" id="GO:0006508">
    <property type="term" value="P:proteolysis"/>
    <property type="evidence" value="ECO:0007669"/>
    <property type="project" value="UniProtKB-KW"/>
</dbReference>
<name>A0A9D2JVZ3_9BACT</name>
<dbReference type="InterPro" id="IPR055210">
    <property type="entry name" value="CtpA/B_N"/>
</dbReference>
<evidence type="ECO:0000256" key="1">
    <source>
        <dbReference type="ARBA" id="ARBA00009179"/>
    </source>
</evidence>
<reference evidence="8" key="1">
    <citation type="journal article" date="2021" name="PeerJ">
        <title>Extensive microbial diversity within the chicken gut microbiome revealed by metagenomics and culture.</title>
        <authorList>
            <person name="Gilroy R."/>
            <person name="Ravi A."/>
            <person name="Getino M."/>
            <person name="Pursley I."/>
            <person name="Horton D.L."/>
            <person name="Alikhan N.F."/>
            <person name="Baker D."/>
            <person name="Gharbi K."/>
            <person name="Hall N."/>
            <person name="Watson M."/>
            <person name="Adriaenssens E.M."/>
            <person name="Foster-Nyarko E."/>
            <person name="Jarju S."/>
            <person name="Secka A."/>
            <person name="Antonio M."/>
            <person name="Oren A."/>
            <person name="Chaudhuri R.R."/>
            <person name="La Ragione R."/>
            <person name="Hildebrand F."/>
            <person name="Pallen M.J."/>
        </authorList>
    </citation>
    <scope>NUCLEOTIDE SEQUENCE</scope>
    <source>
        <strain evidence="8">ChiHecec3B27-8219</strain>
    </source>
</reference>
<comment type="caution">
    <text evidence="8">The sequence shown here is derived from an EMBL/GenBank/DDBJ whole genome shotgun (WGS) entry which is preliminary data.</text>
</comment>
<dbReference type="Pfam" id="PF22694">
    <property type="entry name" value="CtpB_N-like"/>
    <property type="match status" value="1"/>
</dbReference>
<keyword evidence="2 5" id="KW-0645">Protease</keyword>
<accession>A0A9D2JVZ3</accession>
<dbReference type="GO" id="GO:0004175">
    <property type="term" value="F:endopeptidase activity"/>
    <property type="evidence" value="ECO:0007669"/>
    <property type="project" value="TreeGrafter"/>
</dbReference>
<reference evidence="8" key="2">
    <citation type="submission" date="2021-04" db="EMBL/GenBank/DDBJ databases">
        <authorList>
            <person name="Gilroy R."/>
        </authorList>
    </citation>
    <scope>NUCLEOTIDE SEQUENCE</scope>
    <source>
        <strain evidence="8">ChiHecec3B27-8219</strain>
    </source>
</reference>
<dbReference type="Gene3D" id="2.30.42.10">
    <property type="match status" value="1"/>
</dbReference>
<feature type="chain" id="PRO_5039291386" evidence="6">
    <location>
        <begin position="21"/>
        <end position="531"/>
    </location>
</feature>
<dbReference type="InterPro" id="IPR004447">
    <property type="entry name" value="Peptidase_S41A"/>
</dbReference>
<dbReference type="Proteomes" id="UP000824055">
    <property type="component" value="Unassembled WGS sequence"/>
</dbReference>
<evidence type="ECO:0000256" key="6">
    <source>
        <dbReference type="SAM" id="SignalP"/>
    </source>
</evidence>
<gene>
    <name evidence="8" type="ORF">H9966_02240</name>
</gene>
<evidence type="ECO:0000256" key="5">
    <source>
        <dbReference type="RuleBase" id="RU004404"/>
    </source>
</evidence>
<dbReference type="Pfam" id="PF13180">
    <property type="entry name" value="PDZ_2"/>
    <property type="match status" value="1"/>
</dbReference>
<evidence type="ECO:0000313" key="9">
    <source>
        <dbReference type="Proteomes" id="UP000824055"/>
    </source>
</evidence>
<dbReference type="PANTHER" id="PTHR32060">
    <property type="entry name" value="TAIL-SPECIFIC PROTEASE"/>
    <property type="match status" value="1"/>
</dbReference>
<dbReference type="SMART" id="SM00245">
    <property type="entry name" value="TSPc"/>
    <property type="match status" value="1"/>
</dbReference>
<dbReference type="InterPro" id="IPR005151">
    <property type="entry name" value="Tail-specific_protease"/>
</dbReference>
<dbReference type="Gene3D" id="3.90.226.10">
    <property type="entry name" value="2-enoyl-CoA Hydratase, Chain A, domain 1"/>
    <property type="match status" value="1"/>
</dbReference>
<dbReference type="NCBIfam" id="TIGR00225">
    <property type="entry name" value="prc"/>
    <property type="match status" value="1"/>
</dbReference>
<comment type="similarity">
    <text evidence="1 5">Belongs to the peptidase S41A family.</text>
</comment>
<keyword evidence="6" id="KW-0732">Signal</keyword>
<dbReference type="InterPro" id="IPR029045">
    <property type="entry name" value="ClpP/crotonase-like_dom_sf"/>
</dbReference>
<sequence>MRRYILWAMAFLTGALAMQAQTRQQLSRQAIQKLGRAEAVITSLYVDSVDEAKLVEDAIRGMLEGLDPHSSYTTAKETRALNEPLNGSFDGIGIQFNVVDDTLLVIQPVVNGPSEKVGIRPGDRIIAVNDTAIAGVKMAREEMMRRLRGPRGTKVNLGVLRKGIADRLAFTVTRDKIPLNTLDAAYMIRPGIGYIRLGSFGLTSHDEVSAALDSLRRKGMKDLIFDLQDNGGGYLMAAIEIANEFLERGDLIVYTKGRVTPRDEQKASGGGKMKKGRVVVLVNEFSASASEIVAGALQDQDRATVVGRRSFGKGLVQRPIPFPDGSMIRLTVAHYYTPSGRCIQKPYTPGELEDYAMDLDNRYRHGEFTNEDSIHLNDSLRFYTLRRHRVVYGGGGIMPDEFVPLDTTKFTKYHRLLTAKSVVLNAALRYIDDNRERLKASYPDFPSFMREYEVPQALVDSIFKEGERQDVKPKDEEEVRQTLPYLRVSLKALVARDLWDMSQYFQVMNETSEIVRKAVELLDGKPREEEI</sequence>
<dbReference type="SUPFAM" id="SSF50156">
    <property type="entry name" value="PDZ domain-like"/>
    <property type="match status" value="1"/>
</dbReference>
<evidence type="ECO:0000313" key="8">
    <source>
        <dbReference type="EMBL" id="HIZ68693.1"/>
    </source>
</evidence>
<dbReference type="EMBL" id="DXBE01000021">
    <property type="protein sequence ID" value="HIZ68693.1"/>
    <property type="molecule type" value="Genomic_DNA"/>
</dbReference>
<proteinExistence type="inferred from homology"/>
<dbReference type="CDD" id="cd07560">
    <property type="entry name" value="Peptidase_S41_CPP"/>
    <property type="match status" value="1"/>
</dbReference>
<dbReference type="Pfam" id="PF03572">
    <property type="entry name" value="Peptidase_S41"/>
    <property type="match status" value="1"/>
</dbReference>
<evidence type="ECO:0000259" key="7">
    <source>
        <dbReference type="PROSITE" id="PS50106"/>
    </source>
</evidence>